<evidence type="ECO:0000313" key="3">
    <source>
        <dbReference type="Proteomes" id="UP000887013"/>
    </source>
</evidence>
<proteinExistence type="predicted"/>
<keyword evidence="3" id="KW-1185">Reference proteome</keyword>
<feature type="region of interest" description="Disordered" evidence="1">
    <location>
        <begin position="99"/>
        <end position="123"/>
    </location>
</feature>
<evidence type="ECO:0000256" key="1">
    <source>
        <dbReference type="SAM" id="MobiDB-lite"/>
    </source>
</evidence>
<protein>
    <submittedName>
        <fullName evidence="2">Uncharacterized protein</fullName>
    </submittedName>
</protein>
<comment type="caution">
    <text evidence="2">The sequence shown here is derived from an EMBL/GenBank/DDBJ whole genome shotgun (WGS) entry which is preliminary data.</text>
</comment>
<dbReference type="AlphaFoldDB" id="A0A8X6NAY5"/>
<sequence>MKEVIFLLSDKIEQQFIVPNVMRYPKVNENWVPKNAEARARSKGNKFTRICYPGMSVRFFSSAFPWGMNYNLYVSFFLKKKSMINLQRSCGSIKEAPNTIAPRLEGSGSYSAVKQRPHANPES</sequence>
<reference evidence="2" key="1">
    <citation type="submission" date="2020-08" db="EMBL/GenBank/DDBJ databases">
        <title>Multicomponent nature underlies the extraordinary mechanical properties of spider dragline silk.</title>
        <authorList>
            <person name="Kono N."/>
            <person name="Nakamura H."/>
            <person name="Mori M."/>
            <person name="Yoshida Y."/>
            <person name="Ohtoshi R."/>
            <person name="Malay A.D."/>
            <person name="Moran D.A.P."/>
            <person name="Tomita M."/>
            <person name="Numata K."/>
            <person name="Arakawa K."/>
        </authorList>
    </citation>
    <scope>NUCLEOTIDE SEQUENCE</scope>
</reference>
<gene>
    <name evidence="2" type="ORF">NPIL_182001</name>
</gene>
<dbReference type="EMBL" id="BMAW01055938">
    <property type="protein sequence ID" value="GFT03574.1"/>
    <property type="molecule type" value="Genomic_DNA"/>
</dbReference>
<dbReference type="Proteomes" id="UP000887013">
    <property type="component" value="Unassembled WGS sequence"/>
</dbReference>
<evidence type="ECO:0000313" key="2">
    <source>
        <dbReference type="EMBL" id="GFT03574.1"/>
    </source>
</evidence>
<name>A0A8X6NAY5_NEPPI</name>
<accession>A0A8X6NAY5</accession>
<organism evidence="2 3">
    <name type="scientific">Nephila pilipes</name>
    <name type="common">Giant wood spider</name>
    <name type="synonym">Nephila maculata</name>
    <dbReference type="NCBI Taxonomy" id="299642"/>
    <lineage>
        <taxon>Eukaryota</taxon>
        <taxon>Metazoa</taxon>
        <taxon>Ecdysozoa</taxon>
        <taxon>Arthropoda</taxon>
        <taxon>Chelicerata</taxon>
        <taxon>Arachnida</taxon>
        <taxon>Araneae</taxon>
        <taxon>Araneomorphae</taxon>
        <taxon>Entelegynae</taxon>
        <taxon>Araneoidea</taxon>
        <taxon>Nephilidae</taxon>
        <taxon>Nephila</taxon>
    </lineage>
</organism>